<feature type="region of interest" description="Disordered" evidence="8">
    <location>
        <begin position="3384"/>
        <end position="3453"/>
    </location>
</feature>
<feature type="compositionally biased region" description="Polar residues" evidence="8">
    <location>
        <begin position="3410"/>
        <end position="3420"/>
    </location>
</feature>
<keyword evidence="5" id="KW-0833">Ubl conjugation pathway</keyword>
<dbReference type="PROSITE" id="PS00972">
    <property type="entry name" value="USP_1"/>
    <property type="match status" value="1"/>
</dbReference>
<feature type="compositionally biased region" description="Basic and acidic residues" evidence="8">
    <location>
        <begin position="3387"/>
        <end position="3409"/>
    </location>
</feature>
<feature type="compositionally biased region" description="Basic and acidic residues" evidence="8">
    <location>
        <begin position="523"/>
        <end position="536"/>
    </location>
</feature>
<dbReference type="PANTHER" id="PTHR24006:SF827">
    <property type="entry name" value="UBIQUITIN CARBOXYL-TERMINAL HYDROLASE 34"/>
    <property type="match status" value="1"/>
</dbReference>
<dbReference type="InterPro" id="IPR021905">
    <property type="entry name" value="DUF3517"/>
</dbReference>
<reference evidence="10 11" key="1">
    <citation type="journal article" date="2019" name="Sci. Rep.">
        <title>Orb-weaving spider Araneus ventricosus genome elucidates the spidroin gene catalogue.</title>
        <authorList>
            <person name="Kono N."/>
            <person name="Nakamura H."/>
            <person name="Ohtoshi R."/>
            <person name="Moran D.A.P."/>
            <person name="Shinohara A."/>
            <person name="Yoshida Y."/>
            <person name="Fujiwara M."/>
            <person name="Mori M."/>
            <person name="Tomita M."/>
            <person name="Arakawa K."/>
        </authorList>
    </citation>
    <scope>NUCLEOTIDE SEQUENCE [LARGE SCALE GENOMIC DNA]</scope>
</reference>
<dbReference type="SUPFAM" id="SSF48371">
    <property type="entry name" value="ARM repeat"/>
    <property type="match status" value="2"/>
</dbReference>
<dbReference type="EC" id="3.4.19.12" evidence="3"/>
<dbReference type="InterPro" id="IPR001394">
    <property type="entry name" value="Peptidase_C19_UCH"/>
</dbReference>
<dbReference type="Proteomes" id="UP000499080">
    <property type="component" value="Unassembled WGS sequence"/>
</dbReference>
<keyword evidence="11" id="KW-1185">Reference proteome</keyword>
<dbReference type="PROSITE" id="PS50235">
    <property type="entry name" value="USP_3"/>
    <property type="match status" value="1"/>
</dbReference>
<dbReference type="Gene3D" id="3.90.70.10">
    <property type="entry name" value="Cysteine proteinases"/>
    <property type="match status" value="1"/>
</dbReference>
<dbReference type="PANTHER" id="PTHR24006">
    <property type="entry name" value="UBIQUITIN CARBOXYL-TERMINAL HYDROLASE"/>
    <property type="match status" value="1"/>
</dbReference>
<feature type="compositionally biased region" description="Basic and acidic residues" evidence="8">
    <location>
        <begin position="99"/>
        <end position="134"/>
    </location>
</feature>
<organism evidence="10 11">
    <name type="scientific">Araneus ventricosus</name>
    <name type="common">Orbweaver spider</name>
    <name type="synonym">Epeira ventricosa</name>
    <dbReference type="NCBI Taxonomy" id="182803"/>
    <lineage>
        <taxon>Eukaryota</taxon>
        <taxon>Metazoa</taxon>
        <taxon>Ecdysozoa</taxon>
        <taxon>Arthropoda</taxon>
        <taxon>Chelicerata</taxon>
        <taxon>Arachnida</taxon>
        <taxon>Araneae</taxon>
        <taxon>Araneomorphae</taxon>
        <taxon>Entelegynae</taxon>
        <taxon>Araneoidea</taxon>
        <taxon>Araneidae</taxon>
        <taxon>Araneus</taxon>
    </lineage>
</organism>
<dbReference type="InterPro" id="IPR018200">
    <property type="entry name" value="USP_CS"/>
</dbReference>
<comment type="similarity">
    <text evidence="2">Belongs to the peptidase C19 family.</text>
</comment>
<evidence type="ECO:0000259" key="9">
    <source>
        <dbReference type="PROSITE" id="PS50235"/>
    </source>
</evidence>
<dbReference type="FunFam" id="3.90.70.10:FF:000014">
    <property type="entry name" value="Ubiquitin carboxyl-terminal hydrolase 34"/>
    <property type="match status" value="1"/>
</dbReference>
<gene>
    <name evidence="10" type="primary">USP34_1</name>
    <name evidence="10" type="ORF">AVEN_197557_1</name>
</gene>
<proteinExistence type="inferred from homology"/>
<feature type="region of interest" description="Disordered" evidence="8">
    <location>
        <begin position="88"/>
        <end position="136"/>
    </location>
</feature>
<keyword evidence="4" id="KW-0645">Protease</keyword>
<dbReference type="SUPFAM" id="SSF54001">
    <property type="entry name" value="Cysteine proteinases"/>
    <property type="match status" value="1"/>
</dbReference>
<dbReference type="EMBL" id="BGPR01000106">
    <property type="protein sequence ID" value="GBL94889.1"/>
    <property type="molecule type" value="Genomic_DNA"/>
</dbReference>
<evidence type="ECO:0000256" key="5">
    <source>
        <dbReference type="ARBA" id="ARBA00022786"/>
    </source>
</evidence>
<evidence type="ECO:0000313" key="11">
    <source>
        <dbReference type="Proteomes" id="UP000499080"/>
    </source>
</evidence>
<comment type="caution">
    <text evidence="10">The sequence shown here is derived from an EMBL/GenBank/DDBJ whole genome shotgun (WGS) entry which is preliminary data.</text>
</comment>
<dbReference type="Pfam" id="PF12030">
    <property type="entry name" value="DUF3517"/>
    <property type="match status" value="1"/>
</dbReference>
<evidence type="ECO:0000256" key="4">
    <source>
        <dbReference type="ARBA" id="ARBA00022670"/>
    </source>
</evidence>
<accession>A0A4Y2BT66</accession>
<dbReference type="InterPro" id="IPR050164">
    <property type="entry name" value="Peptidase_C19"/>
</dbReference>
<dbReference type="GO" id="GO:0006508">
    <property type="term" value="P:proteolysis"/>
    <property type="evidence" value="ECO:0007669"/>
    <property type="project" value="UniProtKB-KW"/>
</dbReference>
<comment type="catalytic activity">
    <reaction evidence="1">
        <text>Thiol-dependent hydrolysis of ester, thioester, amide, peptide and isopeptide bonds formed by the C-terminal Gly of ubiquitin (a 76-residue protein attached to proteins as an intracellular targeting signal).</text>
        <dbReference type="EC" id="3.4.19.12"/>
    </reaction>
</comment>
<dbReference type="InterPro" id="IPR016024">
    <property type="entry name" value="ARM-type_fold"/>
</dbReference>
<dbReference type="InterPro" id="IPR056850">
    <property type="entry name" value="ARM_UBP34_24_USP9X_Y"/>
</dbReference>
<dbReference type="GO" id="GO:0005829">
    <property type="term" value="C:cytosol"/>
    <property type="evidence" value="ECO:0007669"/>
    <property type="project" value="TreeGrafter"/>
</dbReference>
<evidence type="ECO:0000256" key="8">
    <source>
        <dbReference type="SAM" id="MobiDB-lite"/>
    </source>
</evidence>
<feature type="compositionally biased region" description="Basic residues" evidence="8">
    <location>
        <begin position="573"/>
        <end position="602"/>
    </location>
</feature>
<feature type="region of interest" description="Disordered" evidence="8">
    <location>
        <begin position="496"/>
        <end position="666"/>
    </location>
</feature>
<evidence type="ECO:0000256" key="7">
    <source>
        <dbReference type="ARBA" id="ARBA00022807"/>
    </source>
</evidence>
<evidence type="ECO:0000256" key="6">
    <source>
        <dbReference type="ARBA" id="ARBA00022801"/>
    </source>
</evidence>
<dbReference type="PROSITE" id="PS00973">
    <property type="entry name" value="USP_2"/>
    <property type="match status" value="1"/>
</dbReference>
<dbReference type="InterPro" id="IPR028889">
    <property type="entry name" value="USP"/>
</dbReference>
<feature type="domain" description="USP" evidence="9">
    <location>
        <begin position="1948"/>
        <end position="2288"/>
    </location>
</feature>
<protein>
    <recommendedName>
        <fullName evidence="3">ubiquitinyl hydrolase 1</fullName>
        <ecNumber evidence="3">3.4.19.12</ecNumber>
    </recommendedName>
</protein>
<feature type="compositionally biased region" description="Polar residues" evidence="8">
    <location>
        <begin position="89"/>
        <end position="98"/>
    </location>
</feature>
<sequence length="3495" mass="398050">MCDICSDVIELLQRYENEIKKGELRYLYRQEMNTLCAYLQTWIQRQCTCCFKDPKNFDRFNALVQGLALSIIEILQQIVKDIKALKNEQPPTVSSPKTNEPKKIASDGENKEKDSKEKEKTNNSSSKETEKESTESNTSVCAKKDFSAEDWSSWSSEDREKIICIFSKVFLLNFPLYVAFKHSLQSKIDDMEIPVYLLRNVCFFCDKGGVKLLISCFQESDPEILPMTLAHAMTTIMSNLKLWMNIGSLMQQLVQLRSCMIKYLCQVKDSHLRAVGHRNMFEFMWTAVKDPLDGHATFDKEGLDLAFKYFSSSTLTMRLAGISQINNHINVYNELCHSESLVEAESIGNALANWLIDNKIIECIFGPNLHVELIKQSHIILNFLAMEGRITNEHIDAVWSAAQLKHCSRQVLDLLPPLIKNLEVAPVLHLYKLLCNVETKEQTEQTLLLASALIKFIWSNGNTSSGMIVSEIGDHSNAHSPFSVLMKGSLHLGGTGSDITGLMRKREPSSSERSVSIEASNSEDERSDVRHVHTASELDSSQVSDRPRSSIEGSEHTGGSPSSSPCDVEQHKQLLKHAQRKRNTSQRHQNGRKWRHTCRGRVRPTVFVESKNQFVENSSSGEESELSSVTDDSMHSDTDAGECSEEPLLDMPIGKPPHLLENSEDSGRECNKPCNIWNRKMIRRKRARYVVNKKQSRIKKRQTVPVIKAELSEESIENCNPNSAVHETSPVRCVTPVKDGETDCKKFIGNSGSHKHSDLPQANDKKHLHRPAAPEILPELVKAVLDRDENLSGFSENLDSDMYDCRQYLANLRPQHHVPVPGDLVEDILSPDDGSCNSSHVSNKSEKNLADFDGEESGCEDELAQLAAHAQAQLNTHPMTQRLTNMACMYTPQLHGSKHSHHFIGRSPREVRQAINHFELDSVCEPGQTLLWDILQDDKIGQLGEGLAVEAEKILCNLVCWSTDKMIRMKFIEGCLQNIANNRSVLISMRLLPKLFASFQQFRGSSDTYSVTLWAEKEHKMMKHFFNNLVNYTSNKSSNKSMYSHKDEIQVRLHFLTCVFSTAGSPESFRLNHEQVDALWQCLARDPECADELFGWLLNQAKGKEQHALSISLFKHILLEKMPQLPPESISMMALNLLQQLSSIAHLATASYDTPSSAADVSGMRQLWSIALRALNTDVSMAAIQYLNNYYINVHHGTLEKEEEFIEQCMESLMKASSNQSPEAEENNLMIIQRALLLLKTHIEAFRRRYAYHLRRWQLNGQGVSSHRCSMGEKQASSLRIICQPAGLSEKTTIELQNCDTIADLRAEVTQWWEQLQAKHKKENTSDTKDNVPSINGTSNGNVCPILGTMLSDGPIRMISQGQELTCDLDEKTLAELAIKDHQLVFVSVGAPRQSRRREGLEPASTLPPPPRERLPVILLLKSSYFEQLFGLMQHLGSFKSVSEDGKTLPHTKAQVLSRRVWEILMMLPTSPTMLKAFKDISKASKSEDSDSHNTLQSLLDPKSPQKLMYSLQIVDSLWQNKGSELLDPLGEKTFSEQTAEKDALPWSGTFVKCGGLNHLFDIFMSGVLQTSEDGDWTEWNQDCIACLLRLIYQFGVEGSEDECASGETEVPRKRVKRTRKGSSDKLLIPKLNKVMLQIMSDTESVLKAILTLLSEAASPCDPNQYKTGFWGRAQIVSCAMTLLVSWAFSEPQVRVHLFQYPELDTLLKRLVLDDPEPALRREACTGFYRLCLGSNTDGDTGCQFVAPLLSSLLSFLSVAQNMRQPRPDEEDKEPYGPGCKDYFWLVCRLVDSLDENALQENTNEKSALDLEGLARYLAESITNRDYRETRHNTIEDDGLRGLINLMTVVMKHNLSFKCSADGKALVLHMFDALFALPNPKQRHLPKCKSPSVRSAAYDLLVEMLKGSFENYQVLHEKLLLQHTPDSHNPYPWDYWPHEDGRAECGYVGLTNLGATCYLASCIQHLYMLPQARATILSAKIGENGKHESTLKELQRMFAYLLESERKAYNPRGFCKVYTMDHQLLNTGEQKDMAEFFTNLISKLEEMSPELKEMVKTLFCGVVSNNVVSLDCPHISRTLEEFYTLRCQVADMRNLFDSIDEITVKDTLEGDNMYTCSQCGKKVRAEKRACLKKLPKILCFNMMRYTFSFVTNTKEKVNTHFSFPFQLDMSNYMEKNLIPQQHIDKEDNSGTDSDDECYEYELIGVTVHTGNAEGGHYYSFIRERNQPGKDKWYLFNDSEVKLFDPTHIAGECFGGEMTSKTYDSVTDKFMDFSFEKTNSAYMLFYERMSPKDSIVEQSANSKENSLENNEDHSPQIELSPELAEWIWQDNMQFLQDKSLFEHTYFDFMWQICSYIPQTLSGHTDIILLSAKLGTSFVLETLIHAKEKPTIAQWIELLTKQFNASQPACEWFLDHMAENNWWPVQILIKCPNQIVRQLFQRLCIHVITQLKPIHSAMYLQPFSDSDDSSDGDISQIGQYSCVTRFIRKLLTLIEHGAKQHLKHLTEYFAFLLEFAKMGEEECQFLLSIEAISTIVNFYLGQKASDYVEVLSDEEEDEDDEVVSAVDDKYKPASLEKMISLIALLVEKSRDEERLQLSHNDYNAVAGGKGFPFLYQQIRDGINLRQTCNLIFSLCRWNDALAVMIVNMIFTAITKQHELNASFFKLLSMLVEFVGGPPGLPPFTNLILQRIWEAADYCPQQCMEWLTLQVPRNKIAHSWVLQSMDSWVERFLMAHNVQRVRNVVALLLVSLVPSNNFRQAYRAARSVLMPHKEIVMSPEATEVMHKIYDLLLRLLKRAKMYVDPAVHGTTKLTSYFAVMTYCLVSKTEKLMFSPYFLDLWNLFQPKLSEPAIPVHMNKQSLLLFWYHVCIDCPENVKLIIQNPHVTKNIAFNYILADHDEQEVIVFNRCMLPAYYGLLRLCCQQSRPFTRQLASHQNIQWAFKNITPYTTQYNAAISELFKLMKLFVTKYPDSSEQELREIHHFKRTTLRLYLGVLDARACWSTLINVLRILVETTDDRIFVIYNNGLPLLFQAFYTLHMMYHEATACHVTADMVDLLAIVQDLLKTARANRDSLELHQWLASWKDQPDIMRKLLTLLNSFTPPELRQICIEVLQEMVLLYPNESLSTLVPLLASCHASFQESNSPAIVLGGTGPFFPRRGQKLLPTKTSVRPPRPVVQMFLHASQLESAKGVDEDYDHQLIDFYLPYHQLIDMLCRVAISNECITADLVSLSAMLAIEGVPLHLPVFPKLWLDIIHSEVGQEFIQLLCNSSYFIDYLESVLLDERSCLNHPVIFQLFSILLPKVSSQVVNDQMLTLVSSLMTSFVKSFDETDLSKQPYKLNGDLRALCLIFSVEQPHEVPKEFIKIMHRLIEHCDQLTKTENCNSSNCKEEKEVKEDGEVPEKVTDDIKNENQQSPTTSTDYHPAKRQRLGSFDKELSSVRSESNSPTKSLDEKKILQPELYDSFIVPPLSSSPARWAEILHKSASTLVSILQGDS</sequence>
<dbReference type="Pfam" id="PF25010">
    <property type="entry name" value="ARM_UBP24_USP9X-Y"/>
    <property type="match status" value="2"/>
</dbReference>
<feature type="compositionally biased region" description="Acidic residues" evidence="8">
    <location>
        <begin position="639"/>
        <end position="648"/>
    </location>
</feature>
<evidence type="ECO:0000313" key="10">
    <source>
        <dbReference type="EMBL" id="GBL94889.1"/>
    </source>
</evidence>
<dbReference type="CDD" id="cd02659">
    <property type="entry name" value="peptidase_C19C"/>
    <property type="match status" value="1"/>
</dbReference>
<feature type="compositionally biased region" description="Basic and acidic residues" evidence="8">
    <location>
        <begin position="545"/>
        <end position="555"/>
    </location>
</feature>
<dbReference type="GO" id="GO:0016579">
    <property type="term" value="P:protein deubiquitination"/>
    <property type="evidence" value="ECO:0007669"/>
    <property type="project" value="InterPro"/>
</dbReference>
<feature type="compositionally biased region" description="Polar residues" evidence="8">
    <location>
        <begin position="3438"/>
        <end position="3448"/>
    </location>
</feature>
<dbReference type="OrthoDB" id="289038at2759"/>
<feature type="compositionally biased region" description="Low complexity" evidence="8">
    <location>
        <begin position="511"/>
        <end position="520"/>
    </location>
</feature>
<dbReference type="Pfam" id="PF00443">
    <property type="entry name" value="UCH"/>
    <property type="match status" value="1"/>
</dbReference>
<evidence type="ECO:0000256" key="2">
    <source>
        <dbReference type="ARBA" id="ARBA00009085"/>
    </source>
</evidence>
<evidence type="ECO:0000256" key="1">
    <source>
        <dbReference type="ARBA" id="ARBA00000707"/>
    </source>
</evidence>
<evidence type="ECO:0000256" key="3">
    <source>
        <dbReference type="ARBA" id="ARBA00012759"/>
    </source>
</evidence>
<name>A0A4Y2BT66_ARAVE</name>
<keyword evidence="6 10" id="KW-0378">Hydrolase</keyword>
<dbReference type="GO" id="GO:0004843">
    <property type="term" value="F:cysteine-type deubiquitinase activity"/>
    <property type="evidence" value="ECO:0007669"/>
    <property type="project" value="UniProtKB-EC"/>
</dbReference>
<keyword evidence="7" id="KW-0788">Thiol protease</keyword>
<dbReference type="InterPro" id="IPR038765">
    <property type="entry name" value="Papain-like_cys_pep_sf"/>
</dbReference>
<dbReference type="GO" id="GO:0009966">
    <property type="term" value="P:regulation of signal transduction"/>
    <property type="evidence" value="ECO:0007669"/>
    <property type="project" value="UniProtKB-ARBA"/>
</dbReference>
<dbReference type="GO" id="GO:0005634">
    <property type="term" value="C:nucleus"/>
    <property type="evidence" value="ECO:0007669"/>
    <property type="project" value="TreeGrafter"/>
</dbReference>